<evidence type="ECO:0000256" key="1">
    <source>
        <dbReference type="SAM" id="SignalP"/>
    </source>
</evidence>
<reference evidence="2" key="1">
    <citation type="journal article" date="2014" name="Arch. Insect Biochem. Physiol.">
        <title>Transcriptome and tissue-specific expression analysis of Obp and Csp genes in the dark black chafer.</title>
        <authorList>
            <person name="Ju Q."/>
            <person name="Li X."/>
            <person name="Jiang X.J."/>
            <person name="Qu M.J."/>
            <person name="Guo X.Q."/>
            <person name="Han Z.J."/>
            <person name="Li F."/>
        </authorList>
    </citation>
    <scope>NUCLEOTIDE SEQUENCE</scope>
</reference>
<reference evidence="2" key="2">
    <citation type="submission" date="2015-05" db="EMBL/GenBank/DDBJ databases">
        <authorList>
            <person name="Ju Q."/>
            <person name="Li X."/>
            <person name="Jiang X.J."/>
            <person name="Qu M.J."/>
        </authorList>
    </citation>
    <scope>NUCLEOTIDE SEQUENCE</scope>
</reference>
<accession>A0A0G2YDA2</accession>
<feature type="chain" id="PRO_5005182626" evidence="1">
    <location>
        <begin position="19"/>
        <end position="129"/>
    </location>
</feature>
<dbReference type="InterPro" id="IPR005055">
    <property type="entry name" value="A10/PebIII"/>
</dbReference>
<dbReference type="EMBL" id="KR733575">
    <property type="protein sequence ID" value="AKI84387.1"/>
    <property type="molecule type" value="mRNA"/>
</dbReference>
<dbReference type="Gene3D" id="1.10.2080.10">
    <property type="entry name" value="Insect odorant-binding protein A10/Ejaculatory bulb-specific protein 3"/>
    <property type="match status" value="1"/>
</dbReference>
<keyword evidence="1" id="KW-0732">Signal</keyword>
<protein>
    <submittedName>
        <fullName evidence="2">CSP4</fullName>
    </submittedName>
</protein>
<name>A0A0G2YDA2_HOLPA</name>
<dbReference type="SUPFAM" id="SSF100910">
    <property type="entry name" value="Chemosensory protein Csp2"/>
    <property type="match status" value="1"/>
</dbReference>
<feature type="signal peptide" evidence="1">
    <location>
        <begin position="1"/>
        <end position="18"/>
    </location>
</feature>
<dbReference type="PANTHER" id="PTHR11257:SF13">
    <property type="entry name" value="GEO07322P1"/>
    <property type="match status" value="1"/>
</dbReference>
<dbReference type="Pfam" id="PF03392">
    <property type="entry name" value="OS-D"/>
    <property type="match status" value="1"/>
</dbReference>
<dbReference type="PANTHER" id="PTHR11257">
    <property type="entry name" value="CHEMOSENSORY PROTEIN-RELATED"/>
    <property type="match status" value="1"/>
</dbReference>
<sequence>MNSFLLVLVLSVAAIALAQDSYTTRFDNVNIDEIINNRRLLKGYTNCLLDKGPCSPDGAELKLRLPDGIKTNCEKCSEKQRDGAKKIFKHLINKEPEIWKELEAKFDPDHTYRDRYKDNAAKEGILLPN</sequence>
<evidence type="ECO:0000313" key="2">
    <source>
        <dbReference type="EMBL" id="AKI84387.1"/>
    </source>
</evidence>
<organism evidence="2">
    <name type="scientific">Holotrichia parallela</name>
    <name type="common">Dark black chafer beetle</name>
    <name type="synonym">Pedinotrichia parallela</name>
    <dbReference type="NCBI Taxonomy" id="93412"/>
    <lineage>
        <taxon>Eukaryota</taxon>
        <taxon>Metazoa</taxon>
        <taxon>Ecdysozoa</taxon>
        <taxon>Arthropoda</taxon>
        <taxon>Hexapoda</taxon>
        <taxon>Insecta</taxon>
        <taxon>Pterygota</taxon>
        <taxon>Neoptera</taxon>
        <taxon>Endopterygota</taxon>
        <taxon>Coleoptera</taxon>
        <taxon>Polyphaga</taxon>
        <taxon>Scarabaeiformia</taxon>
        <taxon>Scarabaeidae</taxon>
        <taxon>Melolonthinae</taxon>
        <taxon>Holotrichia</taxon>
    </lineage>
</organism>
<dbReference type="InterPro" id="IPR036682">
    <property type="entry name" value="OS_D_A10/PebIII_sf"/>
</dbReference>
<proteinExistence type="evidence at transcript level"/>
<dbReference type="AlphaFoldDB" id="A0A0G2YDA2"/>